<dbReference type="EMBL" id="JAWJUL010000158">
    <property type="protein sequence ID" value="MDV3443075.1"/>
    <property type="molecule type" value="Genomic_DNA"/>
</dbReference>
<organism evidence="4 5">
    <name type="scientific">Metapseudomonas otitidis</name>
    <dbReference type="NCBI Taxonomy" id="319939"/>
    <lineage>
        <taxon>Bacteria</taxon>
        <taxon>Pseudomonadati</taxon>
        <taxon>Pseudomonadota</taxon>
        <taxon>Gammaproteobacteria</taxon>
        <taxon>Pseudomonadales</taxon>
        <taxon>Pseudomonadaceae</taxon>
        <taxon>Metapseudomonas</taxon>
    </lineage>
</organism>
<dbReference type="Proteomes" id="UP000461288">
    <property type="component" value="Unassembled WGS sequence"/>
</dbReference>
<dbReference type="AlphaFoldDB" id="A0A1I0TH37"/>
<dbReference type="EMBL" id="WTFN01000004">
    <property type="protein sequence ID" value="MWK54887.1"/>
    <property type="molecule type" value="Genomic_DNA"/>
</dbReference>
<name>A0A1I0TH37_9GAMM</name>
<keyword evidence="6" id="KW-1185">Reference proteome</keyword>
<keyword evidence="1 3" id="KW-0560">Oxidoreductase</keyword>
<protein>
    <submittedName>
        <fullName evidence="3">FAD-binding oxidoreductase</fullName>
        <ecNumber evidence="3">1.-.-.-</ecNumber>
    </submittedName>
    <submittedName>
        <fullName evidence="4">FAD-dependent oxidoreductase</fullName>
    </submittedName>
</protein>
<reference evidence="3 6" key="2">
    <citation type="submission" date="2023-10" db="EMBL/GenBank/DDBJ databases">
        <title>Pseudomonas otitidis isolated from a paediatric patient with cystic fibrosis in Chile.</title>
        <authorList>
            <person name="Amsteins-Romero L."/>
            <person name="Opazo-Capurro A."/>
            <person name="Matus-Kohler M."/>
            <person name="Gonzalez-Rocha G."/>
        </authorList>
    </citation>
    <scope>NUCLEOTIDE SEQUENCE [LARGE SCALE GENOMIC DNA]</scope>
    <source>
        <strain evidence="3 6">P-714</strain>
    </source>
</reference>
<dbReference type="InterPro" id="IPR006076">
    <property type="entry name" value="FAD-dep_OxRdtase"/>
</dbReference>
<evidence type="ECO:0000259" key="2">
    <source>
        <dbReference type="Pfam" id="PF01266"/>
    </source>
</evidence>
<evidence type="ECO:0000313" key="5">
    <source>
        <dbReference type="Proteomes" id="UP000461288"/>
    </source>
</evidence>
<evidence type="ECO:0000256" key="1">
    <source>
        <dbReference type="ARBA" id="ARBA00023002"/>
    </source>
</evidence>
<dbReference type="EC" id="1.-.-.-" evidence="3"/>
<gene>
    <name evidence="4" type="ORF">GO594_02740</name>
    <name evidence="3" type="ORF">R0G64_27035</name>
</gene>
<reference evidence="4 5" key="1">
    <citation type="submission" date="2019-12" db="EMBL/GenBank/DDBJ databases">
        <title>Draft genome sequence of Pseudomonas otitidis recovered from a chicken carcass.</title>
        <authorList>
            <person name="Vieira T.R."/>
            <person name="Oliviera E.F.C."/>
            <person name="Silva N.M.V."/>
            <person name="Sambrano G.E."/>
            <person name="Cibulski S.P."/>
            <person name="Cardoso M.R.I."/>
        </authorList>
    </citation>
    <scope>NUCLEOTIDE SEQUENCE [LARGE SCALE GENOMIC DNA]</scope>
    <source>
        <strain evidence="4 5">25_K</strain>
    </source>
</reference>
<comment type="caution">
    <text evidence="4">The sequence shown here is derived from an EMBL/GenBank/DDBJ whole genome shotgun (WGS) entry which is preliminary data.</text>
</comment>
<dbReference type="PANTHER" id="PTHR13847:SF275">
    <property type="entry name" value="GAMMA-GLUTAMYLPUTRESCINE OXIDOREDUCTASE"/>
    <property type="match status" value="1"/>
</dbReference>
<dbReference type="Gene3D" id="3.30.9.10">
    <property type="entry name" value="D-Amino Acid Oxidase, subunit A, domain 2"/>
    <property type="match status" value="1"/>
</dbReference>
<evidence type="ECO:0000313" key="3">
    <source>
        <dbReference type="EMBL" id="MDV3443075.1"/>
    </source>
</evidence>
<dbReference type="Proteomes" id="UP001273935">
    <property type="component" value="Unassembled WGS sequence"/>
</dbReference>
<dbReference type="Pfam" id="PF01266">
    <property type="entry name" value="DAO"/>
    <property type="match status" value="1"/>
</dbReference>
<evidence type="ECO:0000313" key="6">
    <source>
        <dbReference type="Proteomes" id="UP001273935"/>
    </source>
</evidence>
<evidence type="ECO:0000313" key="4">
    <source>
        <dbReference type="EMBL" id="MWK54887.1"/>
    </source>
</evidence>
<proteinExistence type="predicted"/>
<dbReference type="PANTHER" id="PTHR13847">
    <property type="entry name" value="SARCOSINE DEHYDROGENASE-RELATED"/>
    <property type="match status" value="1"/>
</dbReference>
<dbReference type="GO" id="GO:0016491">
    <property type="term" value="F:oxidoreductase activity"/>
    <property type="evidence" value="ECO:0007669"/>
    <property type="project" value="UniProtKB-KW"/>
</dbReference>
<dbReference type="InterPro" id="IPR036188">
    <property type="entry name" value="FAD/NAD-bd_sf"/>
</dbReference>
<dbReference type="Gene3D" id="3.50.50.60">
    <property type="entry name" value="FAD/NAD(P)-binding domain"/>
    <property type="match status" value="1"/>
</dbReference>
<feature type="domain" description="FAD dependent oxidoreductase" evidence="2">
    <location>
        <begin position="31"/>
        <end position="381"/>
    </location>
</feature>
<dbReference type="STRING" id="319939.SAMN05216263_104252"/>
<dbReference type="RefSeq" id="WP_074968848.1">
    <property type="nucleotide sequence ID" value="NZ_BQHX01000004.1"/>
</dbReference>
<sequence length="427" mass="46609">MTHTPYPQSYYAASANPVPARPELEGETQTDVCIIGAGYTGLSTALFLLENGFKVTVVEAAKVGFGASGRNGGQIVNSYSRDIDVIERTVGPKQAQLLGQMAFEGGRIIRERIAKYDIKCDLKDGGVFAAFTAKQMGHLESQKKLWERYGHTQLELLDGKRIREVVASENYIGGMLDMSGGHIHPLNLALGEAAAVESLGGVIHEQSPAIRVERGDNPVVYTPKGSVKAKFVVVAGNAYLGNLLPELMAKSMPCGTQVITTEPLSDEMARSLLPQDYCVEDCNYLLDYFRLSGDNRLIYGGGVVYGARDPSNIEAIIRPKMLKTFPQLKNVKIDFAWTGNFLLTLSRLPQVGRLGDNIYYSQGCSGHGVTYTHLAGKVLAEALRGQAERFDAFASLPHYPFPGGHLFQVPFSALGAWYYSLRDKLGF</sequence>
<accession>A0A1I0TH37</accession>
<dbReference type="SUPFAM" id="SSF51905">
    <property type="entry name" value="FAD/NAD(P)-binding domain"/>
    <property type="match status" value="1"/>
</dbReference>
<dbReference type="GO" id="GO:0005737">
    <property type="term" value="C:cytoplasm"/>
    <property type="evidence" value="ECO:0007669"/>
    <property type="project" value="TreeGrafter"/>
</dbReference>